<comment type="caution">
    <text evidence="2">The sequence shown here is derived from an EMBL/GenBank/DDBJ whole genome shotgun (WGS) entry which is preliminary data.</text>
</comment>
<dbReference type="SUPFAM" id="SSF82784">
    <property type="entry name" value="OsmC-like"/>
    <property type="match status" value="1"/>
</dbReference>
<organism evidence="2 3">
    <name type="scientific">Massilia atriviolacea</name>
    <dbReference type="NCBI Taxonomy" id="2495579"/>
    <lineage>
        <taxon>Bacteria</taxon>
        <taxon>Pseudomonadati</taxon>
        <taxon>Pseudomonadota</taxon>
        <taxon>Betaproteobacteria</taxon>
        <taxon>Burkholderiales</taxon>
        <taxon>Oxalobacteraceae</taxon>
        <taxon>Telluria group</taxon>
        <taxon>Massilia</taxon>
    </lineage>
</organism>
<dbReference type="NCBIfam" id="TIGR03561">
    <property type="entry name" value="organ_hyd_perox"/>
    <property type="match status" value="1"/>
</dbReference>
<name>A0A430HNY2_9BURK</name>
<dbReference type="PANTHER" id="PTHR33797:SF2">
    <property type="entry name" value="ORGANIC HYDROPEROXIDE RESISTANCE PROTEIN-LIKE"/>
    <property type="match status" value="1"/>
</dbReference>
<dbReference type="AlphaFoldDB" id="A0A430HNY2"/>
<dbReference type="Gene3D" id="3.30.300.20">
    <property type="match status" value="1"/>
</dbReference>
<dbReference type="PANTHER" id="PTHR33797">
    <property type="entry name" value="ORGANIC HYDROPEROXIDE RESISTANCE PROTEIN-LIKE"/>
    <property type="match status" value="1"/>
</dbReference>
<dbReference type="Gene3D" id="2.20.25.10">
    <property type="match status" value="1"/>
</dbReference>
<proteinExistence type="inferred from homology"/>
<dbReference type="InterPro" id="IPR036102">
    <property type="entry name" value="OsmC/Ohrsf"/>
</dbReference>
<evidence type="ECO:0000256" key="1">
    <source>
        <dbReference type="ARBA" id="ARBA00007378"/>
    </source>
</evidence>
<reference evidence="2 3" key="1">
    <citation type="submission" date="2018-12" db="EMBL/GenBank/DDBJ databases">
        <authorList>
            <person name="Yang E."/>
        </authorList>
    </citation>
    <scope>NUCLEOTIDE SEQUENCE [LARGE SCALE GENOMIC DNA]</scope>
    <source>
        <strain evidence="2 3">SOD</strain>
    </source>
</reference>
<dbReference type="RefSeq" id="WP_126073581.1">
    <property type="nucleotide sequence ID" value="NZ_CP051166.1"/>
</dbReference>
<dbReference type="EMBL" id="RXLQ01000004">
    <property type="protein sequence ID" value="RSZ59209.1"/>
    <property type="molecule type" value="Genomic_DNA"/>
</dbReference>
<comment type="similarity">
    <text evidence="1">Belongs to the OsmC/Ohr family.</text>
</comment>
<sequence length="141" mass="14222">MSIANILYRSSVTVTGGREGRAVSADKSLDLTLSTPRELGGNGAPGSNPEQLFAAGYAACFLAALKLVARHRKVALPAGASIEGTAGIGQAATGYGLEIALAISLPGLERATAQSLVGAAHEVCPYSNATRGNIDVTLTLA</sequence>
<dbReference type="InterPro" id="IPR015946">
    <property type="entry name" value="KH_dom-like_a/b"/>
</dbReference>
<dbReference type="InterPro" id="IPR003718">
    <property type="entry name" value="OsmC/Ohr_fam"/>
</dbReference>
<accession>A0A430HNY2</accession>
<dbReference type="InterPro" id="IPR019953">
    <property type="entry name" value="OHR"/>
</dbReference>
<gene>
    <name evidence="2" type="ORF">EJB06_08440</name>
</gene>
<protein>
    <submittedName>
        <fullName evidence="2">Organic hydroperoxide resistance protein</fullName>
    </submittedName>
</protein>
<dbReference type="GO" id="GO:0006979">
    <property type="term" value="P:response to oxidative stress"/>
    <property type="evidence" value="ECO:0007669"/>
    <property type="project" value="InterPro"/>
</dbReference>
<evidence type="ECO:0000313" key="3">
    <source>
        <dbReference type="Proteomes" id="UP000278085"/>
    </source>
</evidence>
<dbReference type="Pfam" id="PF02566">
    <property type="entry name" value="OsmC"/>
    <property type="match status" value="1"/>
</dbReference>
<dbReference type="OrthoDB" id="9797508at2"/>
<keyword evidence="3" id="KW-1185">Reference proteome</keyword>
<evidence type="ECO:0000313" key="2">
    <source>
        <dbReference type="EMBL" id="RSZ59209.1"/>
    </source>
</evidence>
<dbReference type="Proteomes" id="UP000278085">
    <property type="component" value="Unassembled WGS sequence"/>
</dbReference>